<dbReference type="InterPro" id="IPR010852">
    <property type="entry name" value="ABATE"/>
</dbReference>
<feature type="domain" description="Zinc finger CGNR" evidence="1">
    <location>
        <begin position="135"/>
        <end position="177"/>
    </location>
</feature>
<dbReference type="PANTHER" id="PTHR35525:SF3">
    <property type="entry name" value="BLL6575 PROTEIN"/>
    <property type="match status" value="1"/>
</dbReference>
<dbReference type="Gene3D" id="1.10.3300.10">
    <property type="entry name" value="Jann2411-like domain"/>
    <property type="match status" value="1"/>
</dbReference>
<evidence type="ECO:0000313" key="3">
    <source>
        <dbReference type="Proteomes" id="UP001649473"/>
    </source>
</evidence>
<gene>
    <name evidence="2" type="ORF">KYT88_12215</name>
</gene>
<dbReference type="InterPro" id="IPR021005">
    <property type="entry name" value="Znf_CGNR"/>
</dbReference>
<organism evidence="2 3">
    <name type="scientific">Clavibacter seminis</name>
    <dbReference type="NCBI Taxonomy" id="2860285"/>
    <lineage>
        <taxon>Bacteria</taxon>
        <taxon>Bacillati</taxon>
        <taxon>Actinomycetota</taxon>
        <taxon>Actinomycetes</taxon>
        <taxon>Micrococcales</taxon>
        <taxon>Microbacteriaceae</taxon>
        <taxon>Clavibacter</taxon>
    </lineage>
</organism>
<keyword evidence="3" id="KW-1185">Reference proteome</keyword>
<dbReference type="Proteomes" id="UP001649473">
    <property type="component" value="Chromosome"/>
</dbReference>
<dbReference type="RefSeq" id="WP_051629184.1">
    <property type="nucleotide sequence ID" value="NZ_CP083439.1"/>
</dbReference>
<reference evidence="3" key="1">
    <citation type="submission" date="2024-08" db="EMBL/GenBank/DDBJ databases">
        <title>Description of the novel species Clavibacter lycopersicum isolated from tomato seeds.</title>
        <authorList>
            <person name="Arizala E.D."/>
            <person name="Dobhal S."/>
            <person name="Alvarez A."/>
            <person name="Arif M."/>
        </authorList>
    </citation>
    <scope>NUCLEOTIDE SEQUENCE [LARGE SCALE GENOMIC DNA]</scope>
    <source>
        <strain evidence="3">A6099</strain>
    </source>
</reference>
<dbReference type="PANTHER" id="PTHR35525">
    <property type="entry name" value="BLL6575 PROTEIN"/>
    <property type="match status" value="1"/>
</dbReference>
<dbReference type="EMBL" id="CP083439">
    <property type="protein sequence ID" value="UKF24479.1"/>
    <property type="molecule type" value="Genomic_DNA"/>
</dbReference>
<dbReference type="SUPFAM" id="SSF160904">
    <property type="entry name" value="Jann2411-like"/>
    <property type="match status" value="1"/>
</dbReference>
<evidence type="ECO:0000259" key="1">
    <source>
        <dbReference type="Pfam" id="PF11706"/>
    </source>
</evidence>
<accession>A0ABY3T623</accession>
<sequence>MDPSRHPGAQDRGAVEPDEELLLAVLNSAPVVDGRREDRLAGASGRELAREWGGTGTAAELERLRRARDAIQAVVRGHAAPAAVEELAAVVDGVVRRPRVTADGVDWEIRVPRDDRLPVDAVLAWSSVTARLPGRLRPCANAECELFLVDHSRPGTAKWCSMATCGNRMKARAHAQRVRD</sequence>
<dbReference type="InterPro" id="IPR023286">
    <property type="entry name" value="ABATE_dom_sf"/>
</dbReference>
<evidence type="ECO:0000313" key="2">
    <source>
        <dbReference type="EMBL" id="UKF24479.1"/>
    </source>
</evidence>
<proteinExistence type="predicted"/>
<name>A0ABY3T623_9MICO</name>
<dbReference type="Pfam" id="PF11706">
    <property type="entry name" value="zf-CGNR"/>
    <property type="match status" value="1"/>
</dbReference>
<protein>
    <submittedName>
        <fullName evidence="2">CGNR zinc finger domain-containing protein</fullName>
    </submittedName>
</protein>